<organism evidence="2 3">
    <name type="scientific">Salmonirosea aquatica</name>
    <dbReference type="NCBI Taxonomy" id="2654236"/>
    <lineage>
        <taxon>Bacteria</taxon>
        <taxon>Pseudomonadati</taxon>
        <taxon>Bacteroidota</taxon>
        <taxon>Cytophagia</taxon>
        <taxon>Cytophagales</taxon>
        <taxon>Spirosomataceae</taxon>
        <taxon>Salmonirosea</taxon>
    </lineage>
</organism>
<reference evidence="2 3" key="1">
    <citation type="submission" date="2019-10" db="EMBL/GenBank/DDBJ databases">
        <title>Draft Genome Sequence of Cytophagaceae sp. SJW1-29.</title>
        <authorList>
            <person name="Choi A."/>
        </authorList>
    </citation>
    <scope>NUCLEOTIDE SEQUENCE [LARGE SCALE GENOMIC DNA]</scope>
    <source>
        <strain evidence="2 3">SJW1-29</strain>
    </source>
</reference>
<dbReference type="Pfam" id="PF13438">
    <property type="entry name" value="DUF4113"/>
    <property type="match status" value="1"/>
</dbReference>
<dbReference type="AlphaFoldDB" id="A0A7C9FQP6"/>
<evidence type="ECO:0000259" key="1">
    <source>
        <dbReference type="Pfam" id="PF13438"/>
    </source>
</evidence>
<protein>
    <submittedName>
        <fullName evidence="2">DUF4113 domain-containing protein</fullName>
    </submittedName>
</protein>
<evidence type="ECO:0000313" key="2">
    <source>
        <dbReference type="EMBL" id="MPR37451.1"/>
    </source>
</evidence>
<accession>A0A7C9FQP6</accession>
<dbReference type="InterPro" id="IPR025188">
    <property type="entry name" value="DUF4113"/>
</dbReference>
<dbReference type="RefSeq" id="WP_152766952.1">
    <property type="nucleotide sequence ID" value="NZ_WHLY01000004.1"/>
</dbReference>
<gene>
    <name evidence="2" type="ORF">GBK04_30025</name>
</gene>
<dbReference type="EMBL" id="WHLY01000004">
    <property type="protein sequence ID" value="MPR37451.1"/>
    <property type="molecule type" value="Genomic_DNA"/>
</dbReference>
<feature type="domain" description="DUF4113" evidence="1">
    <location>
        <begin position="1"/>
        <end position="42"/>
    </location>
</feature>
<name>A0A7C9FQP6_9BACT</name>
<comment type="caution">
    <text evidence="2">The sequence shown here is derived from an EMBL/GenBank/DDBJ whole genome shotgun (WGS) entry which is preliminary data.</text>
</comment>
<evidence type="ECO:0000313" key="3">
    <source>
        <dbReference type="Proteomes" id="UP000479293"/>
    </source>
</evidence>
<dbReference type="Proteomes" id="UP000479293">
    <property type="component" value="Unassembled WGS sequence"/>
</dbReference>
<keyword evidence="3" id="KW-1185">Reference proteome</keyword>
<proteinExistence type="predicted"/>
<sequence length="54" mass="6275">MAVLDRLNQRMGATREGGAMGFDRSWLMRQERKSKCPTTRWAFSCKSDRILLVL</sequence>